<name>A0ABD0U2U6_DENTH</name>
<organism evidence="2 3">
    <name type="scientific">Dendrobium thyrsiflorum</name>
    <name type="common">Pinecone-like raceme dendrobium</name>
    <name type="synonym">Orchid</name>
    <dbReference type="NCBI Taxonomy" id="117978"/>
    <lineage>
        <taxon>Eukaryota</taxon>
        <taxon>Viridiplantae</taxon>
        <taxon>Streptophyta</taxon>
        <taxon>Embryophyta</taxon>
        <taxon>Tracheophyta</taxon>
        <taxon>Spermatophyta</taxon>
        <taxon>Magnoliopsida</taxon>
        <taxon>Liliopsida</taxon>
        <taxon>Asparagales</taxon>
        <taxon>Orchidaceae</taxon>
        <taxon>Epidendroideae</taxon>
        <taxon>Malaxideae</taxon>
        <taxon>Dendrobiinae</taxon>
        <taxon>Dendrobium</taxon>
    </lineage>
</organism>
<dbReference type="InterPro" id="IPR040256">
    <property type="entry name" value="At4g02000-like"/>
</dbReference>
<sequence length="295" mass="32313">MEARSRWPAKILGRDANVGQICGFDSPRSGIPGGIRGISTALRLIREVNNSNSINCASVMLADDVSMTLNMDAVHANLARLKRDLLLSISLDAFICLFESIEACDAILMGGLWVISGFIIGLDCWSSSFSPQLMVGLSSSVWICLPYLLLMYWDNTNLAQIASFISQPLWVDAQIKSWGINAFARVFVRRDLGAKFLPGVWISGLHGKTEGYSPSSQVSNGEVGEPAKQVASSRDGDLSNIPFKFSTEAFLLHPRRFGPSKDRVSMTHFAKELQHLEPITNHPRKKKEGGGDASQ</sequence>
<dbReference type="AlphaFoldDB" id="A0ABD0U2U6"/>
<feature type="region of interest" description="Disordered" evidence="1">
    <location>
        <begin position="211"/>
        <end position="235"/>
    </location>
</feature>
<keyword evidence="3" id="KW-1185">Reference proteome</keyword>
<comment type="caution">
    <text evidence="2">The sequence shown here is derived from an EMBL/GenBank/DDBJ whole genome shotgun (WGS) entry which is preliminary data.</text>
</comment>
<evidence type="ECO:0000313" key="3">
    <source>
        <dbReference type="Proteomes" id="UP001552299"/>
    </source>
</evidence>
<dbReference type="PANTHER" id="PTHR31286:SF180">
    <property type="entry name" value="OS10G0362600 PROTEIN"/>
    <property type="match status" value="1"/>
</dbReference>
<protein>
    <submittedName>
        <fullName evidence="2">Uncharacterized protein</fullName>
    </submittedName>
</protein>
<dbReference type="EMBL" id="JANQDX010000018">
    <property type="protein sequence ID" value="KAL0906270.1"/>
    <property type="molecule type" value="Genomic_DNA"/>
</dbReference>
<gene>
    <name evidence="2" type="ORF">M5K25_024748</name>
</gene>
<accession>A0ABD0U2U6</accession>
<dbReference type="PANTHER" id="PTHR31286">
    <property type="entry name" value="GLYCINE-RICH CELL WALL STRUCTURAL PROTEIN 1.8-LIKE"/>
    <property type="match status" value="1"/>
</dbReference>
<proteinExistence type="predicted"/>
<dbReference type="Proteomes" id="UP001552299">
    <property type="component" value="Unassembled WGS sequence"/>
</dbReference>
<feature type="region of interest" description="Disordered" evidence="1">
    <location>
        <begin position="272"/>
        <end position="295"/>
    </location>
</feature>
<evidence type="ECO:0000256" key="1">
    <source>
        <dbReference type="SAM" id="MobiDB-lite"/>
    </source>
</evidence>
<evidence type="ECO:0000313" key="2">
    <source>
        <dbReference type="EMBL" id="KAL0906270.1"/>
    </source>
</evidence>
<reference evidence="2 3" key="1">
    <citation type="journal article" date="2024" name="Plant Biotechnol. J.">
        <title>Dendrobium thyrsiflorum genome and its molecular insights into genes involved in important horticultural traits.</title>
        <authorList>
            <person name="Chen B."/>
            <person name="Wang J.Y."/>
            <person name="Zheng P.J."/>
            <person name="Li K.L."/>
            <person name="Liang Y.M."/>
            <person name="Chen X.F."/>
            <person name="Zhang C."/>
            <person name="Zhao X."/>
            <person name="He X."/>
            <person name="Zhang G.Q."/>
            <person name="Liu Z.J."/>
            <person name="Xu Q."/>
        </authorList>
    </citation>
    <scope>NUCLEOTIDE SEQUENCE [LARGE SCALE GENOMIC DNA]</scope>
    <source>
        <strain evidence="2">GZMU011</strain>
    </source>
</reference>